<dbReference type="FunFam" id="3.40.50.300:FF:000356">
    <property type="entry name" value="DNA repair protein RecN"/>
    <property type="match status" value="1"/>
</dbReference>
<dbReference type="AlphaFoldDB" id="A0A554RK88"/>
<evidence type="ECO:0000259" key="10">
    <source>
        <dbReference type="Pfam" id="PF02463"/>
    </source>
</evidence>
<dbReference type="GO" id="GO:0009432">
    <property type="term" value="P:SOS response"/>
    <property type="evidence" value="ECO:0007669"/>
    <property type="project" value="TreeGrafter"/>
</dbReference>
<gene>
    <name evidence="11" type="primary">recN</name>
    <name evidence="11" type="ORF">FNM00_17330</name>
</gene>
<dbReference type="RefSeq" id="WP_143914793.1">
    <property type="nucleotide sequence ID" value="NZ_VLNT01000025.1"/>
</dbReference>
<dbReference type="PIRSF" id="PIRSF003128">
    <property type="entry name" value="RecN"/>
    <property type="match status" value="1"/>
</dbReference>
<comment type="similarity">
    <text evidence="2 9">Belongs to the RecN family.</text>
</comment>
<dbReference type="InterPro" id="IPR027417">
    <property type="entry name" value="P-loop_NTPase"/>
</dbReference>
<proteinExistence type="inferred from homology"/>
<sequence length="557" mass="58585">MWNYLRLSSLGVIEEAELELGPGFSVITGETGAGKTMVVTALGLLRGERADSGLVRVGAERARVEAGVGVPQGAVAAGLVEDAGGDVDDGEILLGRVLSAQGRSRATAGGATVPATVLTQVARELVAVHGQSDQQRLVLAAQQRDALDLYAGAEAREALAAYQDAYRRWREAQRSLAQLREHAGERLRELEMLQHGLGEIEEVDPAPGEDEELAAEEGRLAHAESLIGAAASAAEALSSDEGGVGVIIGAAHQQLAHAAGHDDRLDGLAERLASAGIEVADIASELQHYAADIDLDPARLAAVQERRAAITALVRRYGPTLDDVLDWAKSAAARVPELDGDDRRLEQLEAEIAALGPQVGELAERLRAVRRSAASTFAERVQAELAELSMPSARLEVTVEPADEPALHGGDVVEFGFAANSGTAPRPMSKGASGGELSRLMLALEVVLADEHTVPTLVFDEVDAGIGGKAAVEVGRRLARLARHAQVIAVTHLPQVAAFADDHFVVTKSDDGAVTASSVRRLTPDERVDELARMLAGLDDSRAAQEHARELLDLAGH</sequence>
<keyword evidence="4" id="KW-0547">Nucleotide-binding</keyword>
<feature type="domain" description="RecF/RecN/SMC N-terminal" evidence="10">
    <location>
        <begin position="15"/>
        <end position="513"/>
    </location>
</feature>
<evidence type="ECO:0000313" key="11">
    <source>
        <dbReference type="EMBL" id="TSD54509.1"/>
    </source>
</evidence>
<dbReference type="GO" id="GO:0006310">
    <property type="term" value="P:DNA recombination"/>
    <property type="evidence" value="ECO:0007669"/>
    <property type="project" value="InterPro"/>
</dbReference>
<comment type="function">
    <text evidence="1 9">May be involved in recombinational repair of damaged DNA.</text>
</comment>
<dbReference type="CDD" id="cd03241">
    <property type="entry name" value="ABC_RecN"/>
    <property type="match status" value="1"/>
</dbReference>
<evidence type="ECO:0000256" key="8">
    <source>
        <dbReference type="ARBA" id="ARBA00033408"/>
    </source>
</evidence>
<keyword evidence="5 9" id="KW-0227">DNA damage</keyword>
<dbReference type="PANTHER" id="PTHR11059:SF0">
    <property type="entry name" value="DNA REPAIR PROTEIN RECN"/>
    <property type="match status" value="1"/>
</dbReference>
<dbReference type="GO" id="GO:0043590">
    <property type="term" value="C:bacterial nucleoid"/>
    <property type="evidence" value="ECO:0007669"/>
    <property type="project" value="TreeGrafter"/>
</dbReference>
<comment type="caution">
    <text evidence="11">The sequence shown here is derived from an EMBL/GenBank/DDBJ whole genome shotgun (WGS) entry which is preliminary data.</text>
</comment>
<evidence type="ECO:0000256" key="5">
    <source>
        <dbReference type="ARBA" id="ARBA00022763"/>
    </source>
</evidence>
<evidence type="ECO:0000313" key="12">
    <source>
        <dbReference type="Proteomes" id="UP000316988"/>
    </source>
</evidence>
<dbReference type="InterPro" id="IPR004604">
    <property type="entry name" value="DNA_recomb/repair_RecN"/>
</dbReference>
<dbReference type="OrthoDB" id="9806954at2"/>
<keyword evidence="7 9" id="KW-0234">DNA repair</keyword>
<keyword evidence="12" id="KW-1185">Reference proteome</keyword>
<evidence type="ECO:0000256" key="3">
    <source>
        <dbReference type="ARBA" id="ARBA00021315"/>
    </source>
</evidence>
<dbReference type="Pfam" id="PF02463">
    <property type="entry name" value="SMC_N"/>
    <property type="match status" value="1"/>
</dbReference>
<keyword evidence="6" id="KW-0067">ATP-binding</keyword>
<evidence type="ECO:0000256" key="1">
    <source>
        <dbReference type="ARBA" id="ARBA00003618"/>
    </source>
</evidence>
<dbReference type="Proteomes" id="UP000316988">
    <property type="component" value="Unassembled WGS sequence"/>
</dbReference>
<dbReference type="Gene3D" id="3.40.50.300">
    <property type="entry name" value="P-loop containing nucleotide triphosphate hydrolases"/>
    <property type="match status" value="2"/>
</dbReference>
<protein>
    <recommendedName>
        <fullName evidence="3 9">DNA repair protein RecN</fullName>
    </recommendedName>
    <alternativeName>
        <fullName evidence="8 9">Recombination protein N</fullName>
    </alternativeName>
</protein>
<accession>A0A554RK88</accession>
<evidence type="ECO:0000256" key="7">
    <source>
        <dbReference type="ARBA" id="ARBA00023204"/>
    </source>
</evidence>
<organism evidence="11 12">
    <name type="scientific">Aeromicrobium piscarium</name>
    <dbReference type="NCBI Taxonomy" id="2590901"/>
    <lineage>
        <taxon>Bacteria</taxon>
        <taxon>Bacillati</taxon>
        <taxon>Actinomycetota</taxon>
        <taxon>Actinomycetes</taxon>
        <taxon>Propionibacteriales</taxon>
        <taxon>Nocardioidaceae</taxon>
        <taxon>Aeromicrobium</taxon>
    </lineage>
</organism>
<evidence type="ECO:0000256" key="9">
    <source>
        <dbReference type="PIRNR" id="PIRNR003128"/>
    </source>
</evidence>
<dbReference type="InterPro" id="IPR003395">
    <property type="entry name" value="RecF/RecN/SMC_N"/>
</dbReference>
<dbReference type="PANTHER" id="PTHR11059">
    <property type="entry name" value="DNA REPAIR PROTEIN RECN"/>
    <property type="match status" value="1"/>
</dbReference>
<name>A0A554RK88_9ACTN</name>
<evidence type="ECO:0000256" key="4">
    <source>
        <dbReference type="ARBA" id="ARBA00022741"/>
    </source>
</evidence>
<dbReference type="NCBIfam" id="TIGR00634">
    <property type="entry name" value="recN"/>
    <property type="match status" value="1"/>
</dbReference>
<evidence type="ECO:0000256" key="2">
    <source>
        <dbReference type="ARBA" id="ARBA00009441"/>
    </source>
</evidence>
<dbReference type="GO" id="GO:0006281">
    <property type="term" value="P:DNA repair"/>
    <property type="evidence" value="ECO:0007669"/>
    <property type="project" value="UniProtKB-KW"/>
</dbReference>
<dbReference type="GO" id="GO:0005524">
    <property type="term" value="F:ATP binding"/>
    <property type="evidence" value="ECO:0007669"/>
    <property type="project" value="UniProtKB-KW"/>
</dbReference>
<evidence type="ECO:0000256" key="6">
    <source>
        <dbReference type="ARBA" id="ARBA00022840"/>
    </source>
</evidence>
<dbReference type="SUPFAM" id="SSF52540">
    <property type="entry name" value="P-loop containing nucleoside triphosphate hydrolases"/>
    <property type="match status" value="2"/>
</dbReference>
<dbReference type="EMBL" id="VLNT01000025">
    <property type="protein sequence ID" value="TSD54509.1"/>
    <property type="molecule type" value="Genomic_DNA"/>
</dbReference>
<reference evidence="11 12" key="1">
    <citation type="submission" date="2019-07" db="EMBL/GenBank/DDBJ databases">
        <authorList>
            <person name="Zhao L.H."/>
        </authorList>
    </citation>
    <scope>NUCLEOTIDE SEQUENCE [LARGE SCALE GENOMIC DNA]</scope>
    <source>
        <strain evidence="11 12">Co35</strain>
    </source>
</reference>